<evidence type="ECO:0000313" key="2">
    <source>
        <dbReference type="EMBL" id="EFF77949.1"/>
    </source>
</evidence>
<organism evidence="2 3">
    <name type="scientific">Achromobacter piechaudii ATCC 43553</name>
    <dbReference type="NCBI Taxonomy" id="742159"/>
    <lineage>
        <taxon>Bacteria</taxon>
        <taxon>Pseudomonadati</taxon>
        <taxon>Pseudomonadota</taxon>
        <taxon>Betaproteobacteria</taxon>
        <taxon>Burkholderiales</taxon>
        <taxon>Alcaligenaceae</taxon>
        <taxon>Achromobacter</taxon>
    </lineage>
</organism>
<name>D4X5I8_9BURK</name>
<proteinExistence type="predicted"/>
<reference evidence="3" key="1">
    <citation type="submission" date="2010-03" db="EMBL/GenBank/DDBJ databases">
        <title>Complete sequence of Mobiluncus curtisii ATCC 43063.</title>
        <authorList>
            <person name="Muzny D."/>
            <person name="Qin X."/>
            <person name="Deng J."/>
            <person name="Jiang H."/>
            <person name="Liu Y."/>
            <person name="Qu J."/>
            <person name="Song X.-Z."/>
            <person name="Zhang L."/>
            <person name="Thornton R."/>
            <person name="Coyle M."/>
            <person name="Francisco L."/>
            <person name="Jackson L."/>
            <person name="Javaid M."/>
            <person name="Korchina V."/>
            <person name="Kovar C."/>
            <person name="Mata R."/>
            <person name="Mathew T."/>
            <person name="Ngo R."/>
            <person name="Nguyen L."/>
            <person name="Nguyen N."/>
            <person name="Okwuonu G."/>
            <person name="Ongeri F."/>
            <person name="Pham C."/>
            <person name="Simmons D."/>
            <person name="Wilczek-Boney K."/>
            <person name="Hale W."/>
            <person name="Jakkamsetti A."/>
            <person name="Pham P."/>
            <person name="Ruth R."/>
            <person name="San Lucas F."/>
            <person name="Warren J."/>
            <person name="Zhang J."/>
            <person name="Zhao Z."/>
            <person name="Zhou C."/>
            <person name="Zhu D."/>
            <person name="Lee S."/>
            <person name="Bess C."/>
            <person name="Blankenburg K."/>
            <person name="Forbes L."/>
            <person name="Fu Q."/>
            <person name="Gubbala S."/>
            <person name="Hirani K."/>
            <person name="Jayaseelan J.C."/>
            <person name="Lara F."/>
            <person name="Munidasa M."/>
            <person name="Palculict T."/>
            <person name="Patil S."/>
            <person name="Pu L.-L."/>
            <person name="Saada N."/>
            <person name="Tang L."/>
            <person name="Weissenberger G."/>
            <person name="Zhu Y."/>
            <person name="Hemphill L."/>
            <person name="Shang Y."/>
            <person name="Youmans B."/>
            <person name="Ayvaz T."/>
            <person name="Ross M."/>
            <person name="Santibanez J."/>
            <person name="Aqrawi P."/>
            <person name="Gross S."/>
            <person name="Joshi V."/>
            <person name="Fowler G."/>
            <person name="Nazareth L."/>
            <person name="Reid J."/>
            <person name="Worley K."/>
            <person name="Petrosino J."/>
            <person name="Highlander S."/>
            <person name="Gibbs R."/>
            <person name="Gibbs R."/>
        </authorList>
    </citation>
    <scope>NUCLEOTIDE SEQUENCE [LARGE SCALE GENOMIC DNA]</scope>
    <source>
        <strain evidence="3">ATCC 43553</strain>
    </source>
</reference>
<dbReference type="Proteomes" id="UP000004510">
    <property type="component" value="Unassembled WGS sequence"/>
</dbReference>
<feature type="region of interest" description="Disordered" evidence="1">
    <location>
        <begin position="225"/>
        <end position="248"/>
    </location>
</feature>
<feature type="region of interest" description="Disordered" evidence="1">
    <location>
        <begin position="135"/>
        <end position="159"/>
    </location>
</feature>
<dbReference type="PATRIC" id="fig|742159.3.peg.1584"/>
<evidence type="ECO:0000256" key="1">
    <source>
        <dbReference type="SAM" id="MobiDB-lite"/>
    </source>
</evidence>
<dbReference type="AlphaFoldDB" id="D4X5I8"/>
<sequence length="248" mass="24434">MGGEPAQDGVQAVGVEGSGGGLHGCSLEGNVAKGGLRILLFFLLGGLLLGFCLTCRCAGEPVLCSFGARRGGGGREAGQRLRSGAFAPDCPVVILVAARGGCLRIPSGLSTPRLPPTTAPPCSISGNLTGGGKSGVLGVPGEGGDGEEDLAGPAPGRPRGRPFGAYAVRGADGAGMGGGSLLGVGGLVRGVGIACRASCVMGLRRAHVSNFVCDSLAAAAGSRASRRAARARAPHRGDSAVRALSRRQ</sequence>
<accession>D4X5I8</accession>
<comment type="caution">
    <text evidence="2">The sequence shown here is derived from an EMBL/GenBank/DDBJ whole genome shotgun (WGS) entry which is preliminary data.</text>
</comment>
<gene>
    <name evidence="2" type="ORF">HMPREF0004_0735</name>
</gene>
<dbReference type="HOGENOM" id="CLU_1118267_0_0_4"/>
<dbReference type="EMBL" id="ADMS01000018">
    <property type="protein sequence ID" value="EFF77949.1"/>
    <property type="molecule type" value="Genomic_DNA"/>
</dbReference>
<evidence type="ECO:0000313" key="3">
    <source>
        <dbReference type="Proteomes" id="UP000004510"/>
    </source>
</evidence>
<feature type="compositionally biased region" description="Basic residues" evidence="1">
    <location>
        <begin position="225"/>
        <end position="234"/>
    </location>
</feature>
<protein>
    <submittedName>
        <fullName evidence="2">Uncharacterized protein</fullName>
    </submittedName>
</protein>